<dbReference type="PANTHER" id="PTHR43071:SF1">
    <property type="entry name" value="2-AMINO-4-HYDROXY-6-HYDROXYMETHYLDIHYDROPTERIDINE PYROPHOSPHOKINASE"/>
    <property type="match status" value="1"/>
</dbReference>
<evidence type="ECO:0000256" key="5">
    <source>
        <dbReference type="ARBA" id="ARBA00022777"/>
    </source>
</evidence>
<dbReference type="GO" id="GO:0003848">
    <property type="term" value="F:2-amino-4-hydroxy-6-hydroxymethyldihydropteridine diphosphokinase activity"/>
    <property type="evidence" value="ECO:0007669"/>
    <property type="project" value="UniProtKB-EC"/>
</dbReference>
<gene>
    <name evidence="9" type="ORF">XD94_0446</name>
</gene>
<organism evidence="9 10">
    <name type="scientific">Mesotoga prima</name>
    <dbReference type="NCBI Taxonomy" id="1184387"/>
    <lineage>
        <taxon>Bacteria</taxon>
        <taxon>Thermotogati</taxon>
        <taxon>Thermotogota</taxon>
        <taxon>Thermotogae</taxon>
        <taxon>Kosmotogales</taxon>
        <taxon>Kosmotogaceae</taxon>
        <taxon>Mesotoga</taxon>
    </lineage>
</organism>
<keyword evidence="4" id="KW-0547">Nucleotide-binding</keyword>
<reference evidence="10" key="1">
    <citation type="journal article" date="2015" name="MBio">
        <title>Genome-Resolved Metagenomic Analysis Reveals Roles for Candidate Phyla and Other Microbial Community Members in Biogeochemical Transformations in Oil Reservoirs.</title>
        <authorList>
            <person name="Hu P."/>
            <person name="Tom L."/>
            <person name="Singh A."/>
            <person name="Thomas B.C."/>
            <person name="Baker B.J."/>
            <person name="Piceno Y.M."/>
            <person name="Andersen G.L."/>
            <person name="Banfield J.F."/>
        </authorList>
    </citation>
    <scope>NUCLEOTIDE SEQUENCE [LARGE SCALE GENOMIC DNA]</scope>
</reference>
<name>A0A101HRS6_9BACT</name>
<dbReference type="SUPFAM" id="SSF55083">
    <property type="entry name" value="6-hydroxymethyl-7,8-dihydropterin pyrophosphokinase, HPPK"/>
    <property type="match status" value="1"/>
</dbReference>
<dbReference type="EC" id="2.7.6.3" evidence="2"/>
<evidence type="ECO:0000256" key="6">
    <source>
        <dbReference type="ARBA" id="ARBA00022840"/>
    </source>
</evidence>
<evidence type="ECO:0000313" key="10">
    <source>
        <dbReference type="Proteomes" id="UP000054092"/>
    </source>
</evidence>
<dbReference type="GO" id="GO:0016301">
    <property type="term" value="F:kinase activity"/>
    <property type="evidence" value="ECO:0007669"/>
    <property type="project" value="UniProtKB-KW"/>
</dbReference>
<dbReference type="CDD" id="cd00483">
    <property type="entry name" value="HPPK"/>
    <property type="match status" value="1"/>
</dbReference>
<evidence type="ECO:0000259" key="8">
    <source>
        <dbReference type="Pfam" id="PF01288"/>
    </source>
</evidence>
<proteinExistence type="predicted"/>
<comment type="caution">
    <text evidence="9">The sequence shown here is derived from an EMBL/GenBank/DDBJ whole genome shotgun (WGS) entry which is preliminary data.</text>
</comment>
<feature type="domain" description="7,8-dihydro-6-hydroxymethylpterin-pyrophosphokinase" evidence="8">
    <location>
        <begin position="6"/>
        <end position="132"/>
    </location>
</feature>
<keyword evidence="6" id="KW-0067">ATP-binding</keyword>
<dbReference type="NCBIfam" id="TIGR01498">
    <property type="entry name" value="folK"/>
    <property type="match status" value="1"/>
</dbReference>
<dbReference type="GO" id="GO:0005524">
    <property type="term" value="F:ATP binding"/>
    <property type="evidence" value="ECO:0007669"/>
    <property type="project" value="UniProtKB-KW"/>
</dbReference>
<accession>A0A101HRS6</accession>
<keyword evidence="5 9" id="KW-0418">Kinase</keyword>
<dbReference type="PANTHER" id="PTHR43071">
    <property type="entry name" value="2-AMINO-4-HYDROXY-6-HYDROXYMETHYLDIHYDROPTERIDINE PYROPHOSPHOKINASE"/>
    <property type="match status" value="1"/>
</dbReference>
<keyword evidence="7" id="KW-0289">Folate biosynthesis</keyword>
<evidence type="ECO:0000256" key="1">
    <source>
        <dbReference type="ARBA" id="ARBA00005051"/>
    </source>
</evidence>
<dbReference type="Proteomes" id="UP000054092">
    <property type="component" value="Unassembled WGS sequence"/>
</dbReference>
<comment type="pathway">
    <text evidence="1">Cofactor biosynthesis; tetrahydrofolate biosynthesis; 2-amino-4-hydroxy-6-hydroxymethyl-7,8-dihydropteridine diphosphate from 7,8-dihydroneopterin triphosphate: step 4/4.</text>
</comment>
<dbReference type="Gene3D" id="3.30.70.560">
    <property type="entry name" value="7,8-Dihydro-6-hydroxymethylpterin-pyrophosphokinase HPPK"/>
    <property type="match status" value="1"/>
</dbReference>
<evidence type="ECO:0000256" key="7">
    <source>
        <dbReference type="ARBA" id="ARBA00022909"/>
    </source>
</evidence>
<dbReference type="GO" id="GO:0046656">
    <property type="term" value="P:folic acid biosynthetic process"/>
    <property type="evidence" value="ECO:0007669"/>
    <property type="project" value="UniProtKB-KW"/>
</dbReference>
<dbReference type="InterPro" id="IPR035907">
    <property type="entry name" value="Hppk_sf"/>
</dbReference>
<dbReference type="UniPathway" id="UPA00077">
    <property type="reaction ID" value="UER00155"/>
</dbReference>
<keyword evidence="3" id="KW-0808">Transferase</keyword>
<sequence length="176" mass="20562">MESDLFLAFGSNIDNRLNYIAEAFTKLIELGLPLLEVSSVYTTQPYGNTEQDDFLNCVGKFRYSGDVRLLIRDIKFIENAVGRVQRFRWSPREIDIDILLHGKTVLQTVELTVPHSDIINRKFVLVPLLEIDRELKDPRDGTLFSDHLERLGQESWPKPFLKARRFRELIDREVKK</sequence>
<dbReference type="InterPro" id="IPR000550">
    <property type="entry name" value="Hppk"/>
</dbReference>
<dbReference type="PATRIC" id="fig|1184387.3.peg.777"/>
<evidence type="ECO:0000256" key="3">
    <source>
        <dbReference type="ARBA" id="ARBA00022679"/>
    </source>
</evidence>
<dbReference type="AlphaFoldDB" id="A0A101HRS6"/>
<dbReference type="GO" id="GO:0046654">
    <property type="term" value="P:tetrahydrofolate biosynthetic process"/>
    <property type="evidence" value="ECO:0007669"/>
    <property type="project" value="UniProtKB-UniPathway"/>
</dbReference>
<protein>
    <recommendedName>
        <fullName evidence="2">2-amino-4-hydroxy-6-hydroxymethyldihydropteridine diphosphokinase</fullName>
        <ecNumber evidence="2">2.7.6.3</ecNumber>
    </recommendedName>
</protein>
<evidence type="ECO:0000313" key="9">
    <source>
        <dbReference type="EMBL" id="KUK81493.1"/>
    </source>
</evidence>
<evidence type="ECO:0000256" key="4">
    <source>
        <dbReference type="ARBA" id="ARBA00022741"/>
    </source>
</evidence>
<dbReference type="EMBL" id="LGGP01000053">
    <property type="protein sequence ID" value="KUK81493.1"/>
    <property type="molecule type" value="Genomic_DNA"/>
</dbReference>
<evidence type="ECO:0000256" key="2">
    <source>
        <dbReference type="ARBA" id="ARBA00013253"/>
    </source>
</evidence>
<dbReference type="Pfam" id="PF01288">
    <property type="entry name" value="HPPK"/>
    <property type="match status" value="1"/>
</dbReference>